<feature type="compositionally biased region" description="Basic and acidic residues" evidence="1">
    <location>
        <begin position="96"/>
        <end position="126"/>
    </location>
</feature>
<feature type="compositionally biased region" description="Polar residues" evidence="1">
    <location>
        <begin position="493"/>
        <end position="505"/>
    </location>
</feature>
<feature type="region of interest" description="Disordered" evidence="1">
    <location>
        <begin position="1"/>
        <end position="183"/>
    </location>
</feature>
<accession>A0AAE0J9I9</accession>
<name>A0AAE0J9I9_9PEZI</name>
<dbReference type="PANTHER" id="PTHR24359">
    <property type="entry name" value="SERINE/THREONINE-PROTEIN KINASE SBK1"/>
    <property type="match status" value="1"/>
</dbReference>
<feature type="compositionally biased region" description="Polar residues" evidence="1">
    <location>
        <begin position="147"/>
        <end position="159"/>
    </location>
</feature>
<keyword evidence="3" id="KW-0808">Transferase</keyword>
<dbReference type="SUPFAM" id="SSF56112">
    <property type="entry name" value="Protein kinase-like (PK-like)"/>
    <property type="match status" value="1"/>
</dbReference>
<evidence type="ECO:0000256" key="1">
    <source>
        <dbReference type="SAM" id="MobiDB-lite"/>
    </source>
</evidence>
<evidence type="ECO:0000313" key="4">
    <source>
        <dbReference type="Proteomes" id="UP001278500"/>
    </source>
</evidence>
<evidence type="ECO:0000259" key="2">
    <source>
        <dbReference type="PROSITE" id="PS50011"/>
    </source>
</evidence>
<protein>
    <submittedName>
        <fullName evidence="3">Kinase-like domain-containing protein</fullName>
    </submittedName>
</protein>
<dbReference type="PANTHER" id="PTHR24359:SF1">
    <property type="entry name" value="INHIBITOR OF NUCLEAR FACTOR KAPPA-B KINASE EPSILON SUBUNIT HOMOLOG 1-RELATED"/>
    <property type="match status" value="1"/>
</dbReference>
<dbReference type="Pfam" id="PF00069">
    <property type="entry name" value="Pkinase"/>
    <property type="match status" value="1"/>
</dbReference>
<dbReference type="Gene3D" id="1.10.510.10">
    <property type="entry name" value="Transferase(Phosphotransferase) domain 1"/>
    <property type="match status" value="1"/>
</dbReference>
<comment type="caution">
    <text evidence="3">The sequence shown here is derived from an EMBL/GenBank/DDBJ whole genome shotgun (WGS) entry which is preliminary data.</text>
</comment>
<feature type="region of interest" description="Disordered" evidence="1">
    <location>
        <begin position="668"/>
        <end position="692"/>
    </location>
</feature>
<dbReference type="Gene3D" id="3.30.200.20">
    <property type="entry name" value="Phosphorylase Kinase, domain 1"/>
    <property type="match status" value="1"/>
</dbReference>
<organism evidence="3 4">
    <name type="scientific">Neurospora tetraspora</name>
    <dbReference type="NCBI Taxonomy" id="94610"/>
    <lineage>
        <taxon>Eukaryota</taxon>
        <taxon>Fungi</taxon>
        <taxon>Dikarya</taxon>
        <taxon>Ascomycota</taxon>
        <taxon>Pezizomycotina</taxon>
        <taxon>Sordariomycetes</taxon>
        <taxon>Sordariomycetidae</taxon>
        <taxon>Sordariales</taxon>
        <taxon>Sordariaceae</taxon>
        <taxon>Neurospora</taxon>
    </lineage>
</organism>
<dbReference type="Proteomes" id="UP001278500">
    <property type="component" value="Unassembled WGS sequence"/>
</dbReference>
<feature type="domain" description="Protein kinase" evidence="2">
    <location>
        <begin position="334"/>
        <end position="637"/>
    </location>
</feature>
<gene>
    <name evidence="3" type="ORF">B0H65DRAFT_432826</name>
</gene>
<keyword evidence="3" id="KW-0418">Kinase</keyword>
<reference evidence="3" key="2">
    <citation type="submission" date="2023-06" db="EMBL/GenBank/DDBJ databases">
        <authorList>
            <consortium name="Lawrence Berkeley National Laboratory"/>
            <person name="Haridas S."/>
            <person name="Hensen N."/>
            <person name="Bonometti L."/>
            <person name="Westerberg I."/>
            <person name="Brannstrom I.O."/>
            <person name="Guillou S."/>
            <person name="Cros-Aarteil S."/>
            <person name="Calhoun S."/>
            <person name="Kuo A."/>
            <person name="Mondo S."/>
            <person name="Pangilinan J."/>
            <person name="Riley R."/>
            <person name="Labutti K."/>
            <person name="Andreopoulos B."/>
            <person name="Lipzen A."/>
            <person name="Chen C."/>
            <person name="Yanf M."/>
            <person name="Daum C."/>
            <person name="Ng V."/>
            <person name="Clum A."/>
            <person name="Steindorff A."/>
            <person name="Ohm R."/>
            <person name="Martin F."/>
            <person name="Silar P."/>
            <person name="Natvig D."/>
            <person name="Lalanne C."/>
            <person name="Gautier V."/>
            <person name="Ament-Velasquez S.L."/>
            <person name="Kruys A."/>
            <person name="Hutchinson M.I."/>
            <person name="Powell A.J."/>
            <person name="Barry K."/>
            <person name="Miller A.N."/>
            <person name="Grigoriev I.V."/>
            <person name="Debuchy R."/>
            <person name="Gladieux P."/>
            <person name="Thoren M.H."/>
            <person name="Johannesson H."/>
        </authorList>
    </citation>
    <scope>NUCLEOTIDE SEQUENCE</scope>
    <source>
        <strain evidence="3">CBS 560.94</strain>
    </source>
</reference>
<feature type="compositionally biased region" description="Polar residues" evidence="1">
    <location>
        <begin position="23"/>
        <end position="38"/>
    </location>
</feature>
<dbReference type="AlphaFoldDB" id="A0AAE0J9I9"/>
<proteinExistence type="predicted"/>
<dbReference type="GO" id="GO:0004674">
    <property type="term" value="F:protein serine/threonine kinase activity"/>
    <property type="evidence" value="ECO:0007669"/>
    <property type="project" value="TreeGrafter"/>
</dbReference>
<dbReference type="GeneID" id="87862183"/>
<keyword evidence="4" id="KW-1185">Reference proteome</keyword>
<dbReference type="PROSITE" id="PS50011">
    <property type="entry name" value="PROTEIN_KINASE_DOM"/>
    <property type="match status" value="1"/>
</dbReference>
<sequence length="820" mass="91625">MVQSKLSFLRKTRTFSRLETDESQNSPAQSSSAGNRRSFNSHRDNEQQNGGLSPRKSWTSVTSVTSVFSNILPKNKTNKRGSSATFDASSAPQPKPEAKETTETKAEEEVVVEHRVQENPDLDIRSKPGSPDTQGVQPRDDTEFPMVTSNHTSLGTGTAPTPGDSPEAETENKDTSESEGLGSLILDKMEESKLLSSGEFLPEGLLVKFLTNKSVYRELTEDKIPSDDVNDLVDFALHHARKIFATLLLLNQKGETLQRAMQYFRRDKIGDDFLPITDETRDKIPFLVNREGPWGRVAEKNFRQKQWAFLAPELPPRKADEPILRIDANIPLPFIEAEKFDSGAFGDVYKTLPSESNIRLPELKGRWMAVKYLKDQSPKGDRARLKQYENWTREVETHHKIKRLGHRHIVEFIAAIERGMKRYLVFLWADQGNLQSFWENHPSPRISVTLVEAVVRQIQGLAAALDKLHNYNKEPGAGAESSVRHGDLKPENILSQSTPGRQSSADEPDIGTLMISDLGLAKLHSVGTDVRDRTSTRATTWRYQPPEVFTLEQNQSTGRSRRYDIWSMGCVILEFVIWLRYGNETLRIFNDNIIRVTPGGLIMENGSASPWFEILHDHDQTQKAQLHPIVEQTMEFMLENDPEFQGDTALRDIIHLIRDRLLVVELGPSNSQERTGAGAGTGSKTPATGLPTSEVEGETLLAQTSWKEQAVDPPERDLPDAGISIVVDGAEEPSSESSASMRAKSEELNDRLLEILEKGRDNREYWYSGTRRVLLDMNKIKEAAGISNSFPSPDAARNGGLLNPAGRGLAASSAQARKVC</sequence>
<dbReference type="GO" id="GO:0005524">
    <property type="term" value="F:ATP binding"/>
    <property type="evidence" value="ECO:0007669"/>
    <property type="project" value="InterPro"/>
</dbReference>
<dbReference type="InterPro" id="IPR011009">
    <property type="entry name" value="Kinase-like_dom_sf"/>
</dbReference>
<feature type="compositionally biased region" description="Polar residues" evidence="1">
    <location>
        <begin position="80"/>
        <end position="92"/>
    </location>
</feature>
<dbReference type="RefSeq" id="XP_062678506.1">
    <property type="nucleotide sequence ID" value="XM_062825029.1"/>
</dbReference>
<feature type="region of interest" description="Disordered" evidence="1">
    <location>
        <begin position="473"/>
        <end position="508"/>
    </location>
</feature>
<dbReference type="EMBL" id="JAUEPP010000007">
    <property type="protein sequence ID" value="KAK3339146.1"/>
    <property type="molecule type" value="Genomic_DNA"/>
</dbReference>
<reference evidence="3" key="1">
    <citation type="journal article" date="2023" name="Mol. Phylogenet. Evol.">
        <title>Genome-scale phylogeny and comparative genomics of the fungal order Sordariales.</title>
        <authorList>
            <person name="Hensen N."/>
            <person name="Bonometti L."/>
            <person name="Westerberg I."/>
            <person name="Brannstrom I.O."/>
            <person name="Guillou S."/>
            <person name="Cros-Aarteil S."/>
            <person name="Calhoun S."/>
            <person name="Haridas S."/>
            <person name="Kuo A."/>
            <person name="Mondo S."/>
            <person name="Pangilinan J."/>
            <person name="Riley R."/>
            <person name="LaButti K."/>
            <person name="Andreopoulos B."/>
            <person name="Lipzen A."/>
            <person name="Chen C."/>
            <person name="Yan M."/>
            <person name="Daum C."/>
            <person name="Ng V."/>
            <person name="Clum A."/>
            <person name="Steindorff A."/>
            <person name="Ohm R.A."/>
            <person name="Martin F."/>
            <person name="Silar P."/>
            <person name="Natvig D.O."/>
            <person name="Lalanne C."/>
            <person name="Gautier V."/>
            <person name="Ament-Velasquez S.L."/>
            <person name="Kruys A."/>
            <person name="Hutchinson M.I."/>
            <person name="Powell A.J."/>
            <person name="Barry K."/>
            <person name="Miller A.N."/>
            <person name="Grigoriev I.V."/>
            <person name="Debuchy R."/>
            <person name="Gladieux P."/>
            <person name="Hiltunen Thoren M."/>
            <person name="Johannesson H."/>
        </authorList>
    </citation>
    <scope>NUCLEOTIDE SEQUENCE</scope>
    <source>
        <strain evidence="3">CBS 560.94</strain>
    </source>
</reference>
<dbReference type="CDD" id="cd00180">
    <property type="entry name" value="PKc"/>
    <property type="match status" value="1"/>
</dbReference>
<dbReference type="InterPro" id="IPR000719">
    <property type="entry name" value="Prot_kinase_dom"/>
</dbReference>
<evidence type="ECO:0000313" key="3">
    <source>
        <dbReference type="EMBL" id="KAK3339146.1"/>
    </source>
</evidence>
<dbReference type="SMART" id="SM00220">
    <property type="entry name" value="S_TKc"/>
    <property type="match status" value="1"/>
</dbReference>